<dbReference type="Proteomes" id="UP000030765">
    <property type="component" value="Unassembled WGS sequence"/>
</dbReference>
<protein>
    <submittedName>
        <fullName evidence="2 3">PAS/PAC sensor hybrid histidine kinase</fullName>
    </submittedName>
</protein>
<keyword evidence="4" id="KW-1185">Reference proteome</keyword>
<keyword evidence="2" id="KW-0418">Kinase</keyword>
<evidence type="ECO:0000313" key="4">
    <source>
        <dbReference type="Proteomes" id="UP000030765"/>
    </source>
</evidence>
<gene>
    <name evidence="2" type="ORF">ZHAS_00018701</name>
</gene>
<keyword evidence="2" id="KW-0808">Transferase</keyword>
<dbReference type="EnsemblMetazoa" id="ASIC018701-RA">
    <property type="protein sequence ID" value="ASIC018701-PA"/>
    <property type="gene ID" value="ASIC018701"/>
</dbReference>
<organism evidence="2">
    <name type="scientific">Anopheles sinensis</name>
    <name type="common">Mosquito</name>
    <dbReference type="NCBI Taxonomy" id="74873"/>
    <lineage>
        <taxon>Eukaryota</taxon>
        <taxon>Metazoa</taxon>
        <taxon>Ecdysozoa</taxon>
        <taxon>Arthropoda</taxon>
        <taxon>Hexapoda</taxon>
        <taxon>Insecta</taxon>
        <taxon>Pterygota</taxon>
        <taxon>Neoptera</taxon>
        <taxon>Endopterygota</taxon>
        <taxon>Diptera</taxon>
        <taxon>Nematocera</taxon>
        <taxon>Culicoidea</taxon>
        <taxon>Culicidae</taxon>
        <taxon>Anophelinae</taxon>
        <taxon>Anopheles</taxon>
    </lineage>
</organism>
<dbReference type="VEuPathDB" id="VectorBase:ASIC018701"/>
<evidence type="ECO:0000313" key="3">
    <source>
        <dbReference type="EnsemblMetazoa" id="ASIC018701-PA"/>
    </source>
</evidence>
<sequence length="134" mass="14718">MDHREHKFHGSKVEAVSEGNLRESTINPSTLRPQEWHLKTVPANRASRIRPVDGQGPSSWVGARNHVVHKSASHGNFTHGHVPMATLGEETWAAVNTGLPEKWKPKLGPFRKISGAKVVCEGDAFGHLDRHEGG</sequence>
<evidence type="ECO:0000256" key="1">
    <source>
        <dbReference type="SAM" id="MobiDB-lite"/>
    </source>
</evidence>
<feature type="region of interest" description="Disordered" evidence="1">
    <location>
        <begin position="42"/>
        <end position="61"/>
    </location>
</feature>
<evidence type="ECO:0000313" key="2">
    <source>
        <dbReference type="EMBL" id="KFB50666.1"/>
    </source>
</evidence>
<dbReference type="EMBL" id="KE525349">
    <property type="protein sequence ID" value="KFB50666.1"/>
    <property type="molecule type" value="Genomic_DNA"/>
</dbReference>
<reference evidence="2 4" key="1">
    <citation type="journal article" date="2014" name="BMC Genomics">
        <title>Genome sequence of Anopheles sinensis provides insight into genetics basis of mosquito competence for malaria parasites.</title>
        <authorList>
            <person name="Zhou D."/>
            <person name="Zhang D."/>
            <person name="Ding G."/>
            <person name="Shi L."/>
            <person name="Hou Q."/>
            <person name="Ye Y."/>
            <person name="Xu Y."/>
            <person name="Zhou H."/>
            <person name="Xiong C."/>
            <person name="Li S."/>
            <person name="Yu J."/>
            <person name="Hong S."/>
            <person name="Yu X."/>
            <person name="Zou P."/>
            <person name="Chen C."/>
            <person name="Chang X."/>
            <person name="Wang W."/>
            <person name="Lv Y."/>
            <person name="Sun Y."/>
            <person name="Ma L."/>
            <person name="Shen B."/>
            <person name="Zhu C."/>
        </authorList>
    </citation>
    <scope>NUCLEOTIDE SEQUENCE [LARGE SCALE GENOMIC DNA]</scope>
</reference>
<proteinExistence type="predicted"/>
<dbReference type="GO" id="GO:0016301">
    <property type="term" value="F:kinase activity"/>
    <property type="evidence" value="ECO:0007669"/>
    <property type="project" value="UniProtKB-KW"/>
</dbReference>
<dbReference type="AlphaFoldDB" id="A0A084WKC2"/>
<reference evidence="3" key="2">
    <citation type="submission" date="2020-05" db="UniProtKB">
        <authorList>
            <consortium name="EnsemblMetazoa"/>
        </authorList>
    </citation>
    <scope>IDENTIFICATION</scope>
</reference>
<accession>A0A084WKC2</accession>
<name>A0A084WKC2_ANOSI</name>
<dbReference type="EMBL" id="ATLV01024108">
    <property type="status" value="NOT_ANNOTATED_CDS"/>
    <property type="molecule type" value="Genomic_DNA"/>
</dbReference>